<evidence type="ECO:0000256" key="2">
    <source>
        <dbReference type="ARBA" id="ARBA00022771"/>
    </source>
</evidence>
<sequence>MAAPVEPPVANSGVEDAEKSTVPDAAASSSIESVEAEKSSQDQDASVGEQSATMNGASDAPQGQPAVDTCSIKETTTCSVCDRVVGVNSDDAVRVCGGCKLAVHSSCYDAVLPPQKADSEAPLSGDAGEPSQWMCDNCRHGVLRLETKCEYCGKVGGENAMRVVDTRKNAAFWSQYTKFEEETASSSSSGEAVHFGHVLCINWDPRRLAAHVEKERKICVDEKEAKPVTKASVAADSTETDTGESEKLSAEGADEAELHWSETVINEPLPPAECCFCHSCVDIMIPKGLQSMTDGIICGVCRAPVDARGLIASRKEAKRQDFEKKESRFVQSGCYINPFAPNPKDTSLVTSAMQAYFNEALRLVRPYDPYALCKLETAHTMLVRRSGPGVAVLRMLTQEYTRFVYIKHTRAVEKARAQKRKRAEHEAQEHHERERKRISLEAEQALKSQMLAMRNKQRQHLKATSSKQTT</sequence>
<gene>
    <name evidence="7" type="ORF">BBJ29_002576</name>
</gene>
<evidence type="ECO:0000313" key="7">
    <source>
        <dbReference type="EMBL" id="RLN64723.1"/>
    </source>
</evidence>
<keyword evidence="2 4" id="KW-0863">Zinc-finger</keyword>
<dbReference type="AlphaFoldDB" id="A0A3R7N6W9"/>
<dbReference type="SMART" id="SM00249">
    <property type="entry name" value="PHD"/>
    <property type="match status" value="1"/>
</dbReference>
<comment type="caution">
    <text evidence="7">The sequence shown here is derived from an EMBL/GenBank/DDBJ whole genome shotgun (WGS) entry which is preliminary data.</text>
</comment>
<evidence type="ECO:0000256" key="3">
    <source>
        <dbReference type="ARBA" id="ARBA00022833"/>
    </source>
</evidence>
<reference evidence="7 8" key="1">
    <citation type="submission" date="2018-07" db="EMBL/GenBank/DDBJ databases">
        <title>Genome sequencing of oomycete isolates from Chile give support for New Zealand origin for Phytophthora kernoviae and make available the first Nothophytophthora sp. genome.</title>
        <authorList>
            <person name="Studholme D.J."/>
            <person name="Sanfuentes E."/>
            <person name="Panda P."/>
            <person name="Hill R."/>
            <person name="Sambles C."/>
            <person name="Grant M."/>
            <person name="Williams N.M."/>
            <person name="Mcdougal R.L."/>
        </authorList>
    </citation>
    <scope>NUCLEOTIDE SEQUENCE [LARGE SCALE GENOMIC DNA]</scope>
    <source>
        <strain evidence="7">Chile7</strain>
    </source>
</reference>
<protein>
    <recommendedName>
        <fullName evidence="6">PHD-type domain-containing protein</fullName>
    </recommendedName>
</protein>
<keyword evidence="3" id="KW-0862">Zinc</keyword>
<name>A0A3R7N6W9_9STRA</name>
<evidence type="ECO:0000259" key="6">
    <source>
        <dbReference type="PROSITE" id="PS50016"/>
    </source>
</evidence>
<feature type="domain" description="PHD-type" evidence="6">
    <location>
        <begin position="75"/>
        <end position="141"/>
    </location>
</feature>
<organism evidence="7 8">
    <name type="scientific">Phytophthora kernoviae</name>
    <dbReference type="NCBI Taxonomy" id="325452"/>
    <lineage>
        <taxon>Eukaryota</taxon>
        <taxon>Sar</taxon>
        <taxon>Stramenopiles</taxon>
        <taxon>Oomycota</taxon>
        <taxon>Peronosporomycetes</taxon>
        <taxon>Peronosporales</taxon>
        <taxon>Peronosporaceae</taxon>
        <taxon>Phytophthora</taxon>
    </lineage>
</organism>
<dbReference type="Pfam" id="PF00628">
    <property type="entry name" value="PHD"/>
    <property type="match status" value="1"/>
</dbReference>
<feature type="region of interest" description="Disordered" evidence="5">
    <location>
        <begin position="1"/>
        <end position="66"/>
    </location>
</feature>
<dbReference type="InterPro" id="IPR011011">
    <property type="entry name" value="Znf_FYVE_PHD"/>
</dbReference>
<dbReference type="EMBL" id="MBAD02000645">
    <property type="protein sequence ID" value="RLN64723.1"/>
    <property type="molecule type" value="Genomic_DNA"/>
</dbReference>
<feature type="compositionally biased region" description="Polar residues" evidence="5">
    <location>
        <begin position="42"/>
        <end position="56"/>
    </location>
</feature>
<dbReference type="InterPro" id="IPR001965">
    <property type="entry name" value="Znf_PHD"/>
</dbReference>
<evidence type="ECO:0000256" key="4">
    <source>
        <dbReference type="PROSITE-ProRule" id="PRU00146"/>
    </source>
</evidence>
<dbReference type="PROSITE" id="PS50016">
    <property type="entry name" value="ZF_PHD_2"/>
    <property type="match status" value="1"/>
</dbReference>
<proteinExistence type="predicted"/>
<dbReference type="Gene3D" id="3.30.40.10">
    <property type="entry name" value="Zinc/RING finger domain, C3HC4 (zinc finger)"/>
    <property type="match status" value="1"/>
</dbReference>
<dbReference type="GO" id="GO:0008270">
    <property type="term" value="F:zinc ion binding"/>
    <property type="evidence" value="ECO:0007669"/>
    <property type="project" value="UniProtKB-KW"/>
</dbReference>
<dbReference type="InterPro" id="IPR013083">
    <property type="entry name" value="Znf_RING/FYVE/PHD"/>
</dbReference>
<dbReference type="SUPFAM" id="SSF57903">
    <property type="entry name" value="FYVE/PHD zinc finger"/>
    <property type="match status" value="1"/>
</dbReference>
<evidence type="ECO:0000256" key="1">
    <source>
        <dbReference type="ARBA" id="ARBA00022723"/>
    </source>
</evidence>
<feature type="region of interest" description="Disordered" evidence="5">
    <location>
        <begin position="230"/>
        <end position="253"/>
    </location>
</feature>
<feature type="region of interest" description="Disordered" evidence="5">
    <location>
        <begin position="416"/>
        <end position="470"/>
    </location>
</feature>
<dbReference type="InterPro" id="IPR019787">
    <property type="entry name" value="Znf_PHD-finger"/>
</dbReference>
<evidence type="ECO:0000313" key="8">
    <source>
        <dbReference type="Proteomes" id="UP000284657"/>
    </source>
</evidence>
<evidence type="ECO:0000256" key="5">
    <source>
        <dbReference type="SAM" id="MobiDB-lite"/>
    </source>
</evidence>
<accession>A0A3R7N6W9</accession>
<dbReference type="Proteomes" id="UP000284657">
    <property type="component" value="Unassembled WGS sequence"/>
</dbReference>
<keyword evidence="1" id="KW-0479">Metal-binding</keyword>
<feature type="compositionally biased region" description="Basic and acidic residues" evidence="5">
    <location>
        <begin position="423"/>
        <end position="440"/>
    </location>
</feature>